<gene>
    <name evidence="2" type="ORF">CNECB9_3570002</name>
</gene>
<evidence type="ECO:0000313" key="2">
    <source>
        <dbReference type="EMBL" id="SCU77056.1"/>
    </source>
</evidence>
<proteinExistence type="predicted"/>
<protein>
    <submittedName>
        <fullName evidence="2">Uncharacterized protein</fullName>
    </submittedName>
</protein>
<reference evidence="2" key="1">
    <citation type="submission" date="2016-09" db="EMBL/GenBank/DDBJ databases">
        <authorList>
            <person name="Capua I."/>
            <person name="De Benedictis P."/>
            <person name="Joannis T."/>
            <person name="Lombin L.H."/>
            <person name="Cattoli G."/>
        </authorList>
    </citation>
    <scope>NUCLEOTIDE SEQUENCE</scope>
    <source>
        <strain evidence="2">B9</strain>
    </source>
</reference>
<evidence type="ECO:0000256" key="1">
    <source>
        <dbReference type="SAM" id="MobiDB-lite"/>
    </source>
</evidence>
<organism evidence="2">
    <name type="scientific">Cupriavidus necator</name>
    <name type="common">Alcaligenes eutrophus</name>
    <name type="synonym">Ralstonia eutropha</name>
    <dbReference type="NCBI Taxonomy" id="106590"/>
    <lineage>
        <taxon>Bacteria</taxon>
        <taxon>Pseudomonadati</taxon>
        <taxon>Pseudomonadota</taxon>
        <taxon>Betaproteobacteria</taxon>
        <taxon>Burkholderiales</taxon>
        <taxon>Burkholderiaceae</taxon>
        <taxon>Cupriavidus</taxon>
    </lineage>
</organism>
<feature type="region of interest" description="Disordered" evidence="1">
    <location>
        <begin position="1"/>
        <end position="24"/>
    </location>
</feature>
<accession>A0A1K0II22</accession>
<name>A0A1K0II22_CUPNE</name>
<dbReference type="EMBL" id="FMSH01000287">
    <property type="protein sequence ID" value="SCU77056.1"/>
    <property type="molecule type" value="Genomic_DNA"/>
</dbReference>
<sequence>MRRDMQPPAPQDHAERDQRQYHGAQAQAILLRQRCLLLQHPASRDECHHEPTHGTSPG</sequence>
<dbReference type="AlphaFoldDB" id="A0A1K0II22"/>